<dbReference type="PANTHER" id="PTHR33431">
    <property type="entry name" value="ENABLED-LIKE PROTEIN (DUF1635)"/>
    <property type="match status" value="1"/>
</dbReference>
<dbReference type="OrthoDB" id="784654at2759"/>
<feature type="region of interest" description="Disordered" evidence="2">
    <location>
        <begin position="227"/>
        <end position="273"/>
    </location>
</feature>
<dbReference type="Proteomes" id="UP000825935">
    <property type="component" value="Chromosome 31"/>
</dbReference>
<sequence>MLCADMETSLASIFMEANLPGSPIAWPAPGETVEELQQKLAAVSMELESVRETARLQSRISETKICHLQNLLDALQKERDEALMKCSKLQACILHLSSSTQGSVGASAAGSPNNILLPSTSATSASSTKLTYPASPTYDTISFRDPGQATTSDEKADLSLFQHDRRICHRSPVVQDIFALEQNPAATCISMGDSVQQQINVDILNENVSLDKDESLGLIDLQMDRTPKSPWDLDASSDDSKAPLTQSSCISSAGSQQAQVESELSKPPMVSPPSGCMRQPVMLYSPHADQLQNSTQQHVVMPHFKFMPHISRIAGSYSSGMQIQNGVRRHRTLIPEVSTFARSHSSSMPMKVDQVGFSEPQITTFEVDALPEKGKLLQAVMQAGPLLHNLLLAGPLPQWKYPPPQL</sequence>
<protein>
    <submittedName>
        <fullName evidence="3">Uncharacterized protein</fullName>
    </submittedName>
</protein>
<comment type="caution">
    <text evidence="3">The sequence shown here is derived from an EMBL/GenBank/DDBJ whole genome shotgun (WGS) entry which is preliminary data.</text>
</comment>
<name>A0A8T2R0Y6_CERRI</name>
<dbReference type="EMBL" id="CM035436">
    <property type="protein sequence ID" value="KAH7289285.1"/>
    <property type="molecule type" value="Genomic_DNA"/>
</dbReference>
<evidence type="ECO:0000313" key="3">
    <source>
        <dbReference type="EMBL" id="KAH7289285.1"/>
    </source>
</evidence>
<feature type="coiled-coil region" evidence="1">
    <location>
        <begin position="33"/>
        <end position="92"/>
    </location>
</feature>
<dbReference type="InterPro" id="IPR012862">
    <property type="entry name" value="DUF1635"/>
</dbReference>
<feature type="compositionally biased region" description="Polar residues" evidence="2">
    <location>
        <begin position="243"/>
        <end position="262"/>
    </location>
</feature>
<keyword evidence="1" id="KW-0175">Coiled coil</keyword>
<gene>
    <name evidence="3" type="ORF">KP509_31G068300</name>
</gene>
<accession>A0A8T2R0Y6</accession>
<evidence type="ECO:0000313" key="4">
    <source>
        <dbReference type="Proteomes" id="UP000825935"/>
    </source>
</evidence>
<dbReference type="AlphaFoldDB" id="A0A8T2R0Y6"/>
<proteinExistence type="predicted"/>
<reference evidence="3" key="1">
    <citation type="submission" date="2021-08" db="EMBL/GenBank/DDBJ databases">
        <title>WGS assembly of Ceratopteris richardii.</title>
        <authorList>
            <person name="Marchant D.B."/>
            <person name="Chen G."/>
            <person name="Jenkins J."/>
            <person name="Shu S."/>
            <person name="Leebens-Mack J."/>
            <person name="Grimwood J."/>
            <person name="Schmutz J."/>
            <person name="Soltis P."/>
            <person name="Soltis D."/>
            <person name="Chen Z.-H."/>
        </authorList>
    </citation>
    <scope>NUCLEOTIDE SEQUENCE</scope>
    <source>
        <strain evidence="3">Whitten #5841</strain>
        <tissue evidence="3">Leaf</tissue>
    </source>
</reference>
<evidence type="ECO:0000256" key="1">
    <source>
        <dbReference type="SAM" id="Coils"/>
    </source>
</evidence>
<evidence type="ECO:0000256" key="2">
    <source>
        <dbReference type="SAM" id="MobiDB-lite"/>
    </source>
</evidence>
<keyword evidence="4" id="KW-1185">Reference proteome</keyword>
<organism evidence="3 4">
    <name type="scientific">Ceratopteris richardii</name>
    <name type="common">Triangle waterfern</name>
    <dbReference type="NCBI Taxonomy" id="49495"/>
    <lineage>
        <taxon>Eukaryota</taxon>
        <taxon>Viridiplantae</taxon>
        <taxon>Streptophyta</taxon>
        <taxon>Embryophyta</taxon>
        <taxon>Tracheophyta</taxon>
        <taxon>Polypodiopsida</taxon>
        <taxon>Polypodiidae</taxon>
        <taxon>Polypodiales</taxon>
        <taxon>Pteridineae</taxon>
        <taxon>Pteridaceae</taxon>
        <taxon>Parkerioideae</taxon>
        <taxon>Ceratopteris</taxon>
    </lineage>
</organism>
<dbReference type="PANTHER" id="PTHR33431:SF3">
    <property type="entry name" value="ENABLED-LIKE PROTEIN (DUF1635)"/>
    <property type="match status" value="1"/>
</dbReference>
<dbReference type="OMA" id="NGPKEND"/>
<dbReference type="Pfam" id="PF07795">
    <property type="entry name" value="DUF1635"/>
    <property type="match status" value="2"/>
</dbReference>